<evidence type="ECO:0000313" key="3">
    <source>
        <dbReference type="Proteomes" id="UP000030693"/>
    </source>
</evidence>
<keyword evidence="3" id="KW-1185">Reference proteome</keyword>
<feature type="region of interest" description="Disordered" evidence="1">
    <location>
        <begin position="229"/>
        <end position="344"/>
    </location>
</feature>
<feature type="compositionally biased region" description="Basic residues" evidence="1">
    <location>
        <begin position="334"/>
        <end position="344"/>
    </location>
</feature>
<dbReference type="Proteomes" id="UP000030693">
    <property type="component" value="Unassembled WGS sequence"/>
</dbReference>
<dbReference type="RefSeq" id="XP_009496251.1">
    <property type="nucleotide sequence ID" value="XM_009497976.1"/>
</dbReference>
<gene>
    <name evidence="2" type="ORF">H696_04094</name>
</gene>
<reference evidence="2" key="1">
    <citation type="submission" date="2013-04" db="EMBL/GenBank/DDBJ databases">
        <title>The Genome Sequence of Fonticula alba ATCC 38817.</title>
        <authorList>
            <consortium name="The Broad Institute Genomics Platform"/>
            <person name="Russ C."/>
            <person name="Cuomo C."/>
            <person name="Burger G."/>
            <person name="Gray M.W."/>
            <person name="Holland P.W.H."/>
            <person name="King N."/>
            <person name="Lang F.B.F."/>
            <person name="Roger A.J."/>
            <person name="Ruiz-Trillo I."/>
            <person name="Brown M."/>
            <person name="Walker B."/>
            <person name="Young S."/>
            <person name="Zeng Q."/>
            <person name="Gargeya S."/>
            <person name="Fitzgerald M."/>
            <person name="Haas B."/>
            <person name="Abouelleil A."/>
            <person name="Allen A.W."/>
            <person name="Alvarado L."/>
            <person name="Arachchi H.M."/>
            <person name="Berlin A.M."/>
            <person name="Chapman S.B."/>
            <person name="Gainer-Dewar J."/>
            <person name="Goldberg J."/>
            <person name="Griggs A."/>
            <person name="Gujja S."/>
            <person name="Hansen M."/>
            <person name="Howarth C."/>
            <person name="Imamovic A."/>
            <person name="Ireland A."/>
            <person name="Larimer J."/>
            <person name="McCowan C."/>
            <person name="Murphy C."/>
            <person name="Pearson M."/>
            <person name="Poon T.W."/>
            <person name="Priest M."/>
            <person name="Roberts A."/>
            <person name="Saif S."/>
            <person name="Shea T."/>
            <person name="Sisk P."/>
            <person name="Sykes S."/>
            <person name="Wortman J."/>
            <person name="Nusbaum C."/>
            <person name="Birren B."/>
        </authorList>
    </citation>
    <scope>NUCLEOTIDE SEQUENCE [LARGE SCALE GENOMIC DNA]</scope>
    <source>
        <strain evidence="2">ATCC 38817</strain>
    </source>
</reference>
<dbReference type="GeneID" id="20528819"/>
<evidence type="ECO:0000256" key="1">
    <source>
        <dbReference type="SAM" id="MobiDB-lite"/>
    </source>
</evidence>
<sequence>MKEIISRVQAADISLPAFLGSTAESTGPVAGPKASGPSVAQSSAVQTPGAGSQAVSRRAPAAGQAAHQVPVQPLIASNGALSPAPVSPQPQPRPQPQPQPQPQSQPRSHPQPQSQQQQQQLLQRHLVQQQAQPQQAQRSPTSPGVAAPGSPSAMGPTSPSLLDRLMNYATGESHVDQNREVVFLRSENRELRSVLQQRNGEINNMRVYMESLLSRIPAEILQAALDAAPPPSGLVTPTSSQPASPSLPSAGGQEPGAPSAPGSPLVVDTTPVHDAPATGGKVADDQATSSKAAAPKAPGAPAAEAPVSAAAVPTSPADPTAAPAPAPAPATPGSKKKGAKGSKK</sequence>
<name>A0A058Z6D2_FONAL</name>
<feature type="compositionally biased region" description="Pro residues" evidence="1">
    <location>
        <begin position="85"/>
        <end position="103"/>
    </location>
</feature>
<feature type="compositionally biased region" description="Low complexity" evidence="1">
    <location>
        <begin position="236"/>
        <end position="252"/>
    </location>
</feature>
<accession>A0A058Z6D2</accession>
<protein>
    <submittedName>
        <fullName evidence="2">Uncharacterized protein</fullName>
    </submittedName>
</protein>
<proteinExistence type="predicted"/>
<feature type="compositionally biased region" description="Polar residues" evidence="1">
    <location>
        <begin position="38"/>
        <end position="55"/>
    </location>
</feature>
<feature type="compositionally biased region" description="Low complexity" evidence="1">
    <location>
        <begin position="104"/>
        <end position="140"/>
    </location>
</feature>
<feature type="compositionally biased region" description="Low complexity" evidence="1">
    <location>
        <begin position="287"/>
        <end position="321"/>
    </location>
</feature>
<feature type="region of interest" description="Disordered" evidence="1">
    <location>
        <begin position="17"/>
        <end position="162"/>
    </location>
</feature>
<evidence type="ECO:0000313" key="2">
    <source>
        <dbReference type="EMBL" id="KCV69686.1"/>
    </source>
</evidence>
<dbReference type="EMBL" id="KB932206">
    <property type="protein sequence ID" value="KCV69686.1"/>
    <property type="molecule type" value="Genomic_DNA"/>
</dbReference>
<organism evidence="2">
    <name type="scientific">Fonticula alba</name>
    <name type="common">Slime mold</name>
    <dbReference type="NCBI Taxonomy" id="691883"/>
    <lineage>
        <taxon>Eukaryota</taxon>
        <taxon>Rotosphaerida</taxon>
        <taxon>Fonticulaceae</taxon>
        <taxon>Fonticula</taxon>
    </lineage>
</organism>
<dbReference type="AlphaFoldDB" id="A0A058Z6D2"/>
<dbReference type="OMA" id="ANEHVIL"/>